<accession>A0A9P6JC20</accession>
<reference evidence="2" key="1">
    <citation type="journal article" date="2020" name="Fungal Divers.">
        <title>Resolving the Mortierellaceae phylogeny through synthesis of multi-gene phylogenetics and phylogenomics.</title>
        <authorList>
            <person name="Vandepol N."/>
            <person name="Liber J."/>
            <person name="Desiro A."/>
            <person name="Na H."/>
            <person name="Kennedy M."/>
            <person name="Barry K."/>
            <person name="Grigoriev I.V."/>
            <person name="Miller A.N."/>
            <person name="O'Donnell K."/>
            <person name="Stajich J.E."/>
            <person name="Bonito G."/>
        </authorList>
    </citation>
    <scope>NUCLEOTIDE SEQUENCE</scope>
    <source>
        <strain evidence="2">CK1249</strain>
    </source>
</reference>
<evidence type="ECO:0000313" key="2">
    <source>
        <dbReference type="EMBL" id="KAF9966548.1"/>
    </source>
</evidence>
<feature type="region of interest" description="Disordered" evidence="1">
    <location>
        <begin position="75"/>
        <end position="105"/>
    </location>
</feature>
<feature type="non-terminal residue" evidence="2">
    <location>
        <position position="105"/>
    </location>
</feature>
<dbReference type="AlphaFoldDB" id="A0A9P6JC20"/>
<proteinExistence type="predicted"/>
<dbReference type="OrthoDB" id="2449454at2759"/>
<dbReference type="InterPro" id="IPR038279">
    <property type="entry name" value="Ndc10_dom2_sf"/>
</dbReference>
<evidence type="ECO:0000313" key="3">
    <source>
        <dbReference type="Proteomes" id="UP000738359"/>
    </source>
</evidence>
<protein>
    <submittedName>
        <fullName evidence="2">Uncharacterized protein</fullName>
    </submittedName>
</protein>
<sequence length="105" mass="11986">MTKLPERFAVGMGGYFEEPFHLPRNRVTPDYDLQAQIFPWIEGVFDAADGSLDMAWRKECKDMVNEIDENEVKEMAVLPDGPQGPSEDKPKSRSKGKGRKRENID</sequence>
<dbReference type="EMBL" id="JAAAHY010000146">
    <property type="protein sequence ID" value="KAF9966548.1"/>
    <property type="molecule type" value="Genomic_DNA"/>
</dbReference>
<comment type="caution">
    <text evidence="2">The sequence shown here is derived from an EMBL/GenBank/DDBJ whole genome shotgun (WGS) entry which is preliminary data.</text>
</comment>
<gene>
    <name evidence="2" type="ORF">BGZ70_001957</name>
</gene>
<keyword evidence="3" id="KW-1185">Reference proteome</keyword>
<evidence type="ECO:0000256" key="1">
    <source>
        <dbReference type="SAM" id="MobiDB-lite"/>
    </source>
</evidence>
<organism evidence="2 3">
    <name type="scientific">Mortierella alpina</name>
    <name type="common">Oleaginous fungus</name>
    <name type="synonym">Mortierella renispora</name>
    <dbReference type="NCBI Taxonomy" id="64518"/>
    <lineage>
        <taxon>Eukaryota</taxon>
        <taxon>Fungi</taxon>
        <taxon>Fungi incertae sedis</taxon>
        <taxon>Mucoromycota</taxon>
        <taxon>Mortierellomycotina</taxon>
        <taxon>Mortierellomycetes</taxon>
        <taxon>Mortierellales</taxon>
        <taxon>Mortierellaceae</taxon>
        <taxon>Mortierella</taxon>
    </lineage>
</organism>
<name>A0A9P6JC20_MORAP</name>
<feature type="compositionally biased region" description="Basic residues" evidence="1">
    <location>
        <begin position="92"/>
        <end position="105"/>
    </location>
</feature>
<dbReference type="Gene3D" id="1.10.443.20">
    <property type="entry name" value="Centromere DNA-binding protein complex CBF3 subunit, domain 2"/>
    <property type="match status" value="1"/>
</dbReference>
<dbReference type="GO" id="GO:0003677">
    <property type="term" value="F:DNA binding"/>
    <property type="evidence" value="ECO:0007669"/>
    <property type="project" value="InterPro"/>
</dbReference>
<dbReference type="Proteomes" id="UP000738359">
    <property type="component" value="Unassembled WGS sequence"/>
</dbReference>